<feature type="domain" description="Cytochrome b561 bacterial/Ni-hydrogenase" evidence="14">
    <location>
        <begin position="10"/>
        <end position="180"/>
    </location>
</feature>
<reference evidence="15 16" key="1">
    <citation type="submission" date="2020-07" db="EMBL/GenBank/DDBJ databases">
        <title>Endozoicomonas sp. nov., isolated from sediment.</title>
        <authorList>
            <person name="Gu T."/>
        </authorList>
    </citation>
    <scope>NUCLEOTIDE SEQUENCE [LARGE SCALE GENOMIC DNA]</scope>
    <source>
        <strain evidence="15 16">SM1973</strain>
    </source>
</reference>
<evidence type="ECO:0000256" key="8">
    <source>
        <dbReference type="ARBA" id="ARBA00022982"/>
    </source>
</evidence>
<dbReference type="Pfam" id="PF01292">
    <property type="entry name" value="Ni_hydr_CYTB"/>
    <property type="match status" value="1"/>
</dbReference>
<feature type="transmembrane region" description="Helical" evidence="13">
    <location>
        <begin position="12"/>
        <end position="35"/>
    </location>
</feature>
<evidence type="ECO:0000256" key="10">
    <source>
        <dbReference type="ARBA" id="ARBA00023004"/>
    </source>
</evidence>
<dbReference type="Gene3D" id="1.20.950.20">
    <property type="entry name" value="Transmembrane di-heme cytochromes, Chain C"/>
    <property type="match status" value="1"/>
</dbReference>
<dbReference type="GO" id="GO:0022904">
    <property type="term" value="P:respiratory electron transport chain"/>
    <property type="evidence" value="ECO:0007669"/>
    <property type="project" value="InterPro"/>
</dbReference>
<sequence length="184" mass="21159">MHLKNTQQQYGLVSILLHWLTALTIIVLFALGLYMVELDYYDPWYKQGPDLHKSIGLLLLVVLLFRTAWRLFTFSPKPLENHKNWERTLAHLTHIMLYLLILLVIFSGYLISTADGRPVSVFGWFEVPALITDIDQLESYAGTIHYYLAFTLIGLAALHGLAAIKHHLLDKDDTLRRMLGTVKK</sequence>
<feature type="transmembrane region" description="Helical" evidence="13">
    <location>
        <begin position="144"/>
        <end position="164"/>
    </location>
</feature>
<protein>
    <submittedName>
        <fullName evidence="15">Cytochrome b</fullName>
    </submittedName>
</protein>
<name>A0A853IHM2_9GAMM</name>
<keyword evidence="11 13" id="KW-0472">Membrane</keyword>
<feature type="transmembrane region" description="Helical" evidence="13">
    <location>
        <begin position="55"/>
        <end position="72"/>
    </location>
</feature>
<dbReference type="GO" id="GO:0020037">
    <property type="term" value="F:heme binding"/>
    <property type="evidence" value="ECO:0007669"/>
    <property type="project" value="TreeGrafter"/>
</dbReference>
<keyword evidence="6 13" id="KW-0812">Transmembrane</keyword>
<dbReference type="GO" id="GO:0005886">
    <property type="term" value="C:plasma membrane"/>
    <property type="evidence" value="ECO:0007669"/>
    <property type="project" value="UniProtKB-SubCell"/>
</dbReference>
<evidence type="ECO:0000259" key="14">
    <source>
        <dbReference type="Pfam" id="PF01292"/>
    </source>
</evidence>
<evidence type="ECO:0000313" key="16">
    <source>
        <dbReference type="Proteomes" id="UP000569732"/>
    </source>
</evidence>
<dbReference type="InterPro" id="IPR016174">
    <property type="entry name" value="Di-haem_cyt_TM"/>
</dbReference>
<dbReference type="EMBL" id="JACCKB010000054">
    <property type="protein sequence ID" value="NYZ68927.1"/>
    <property type="molecule type" value="Genomic_DNA"/>
</dbReference>
<keyword evidence="5" id="KW-0349">Heme</keyword>
<dbReference type="InterPro" id="IPR011577">
    <property type="entry name" value="Cyt_b561_bac/Ni-Hgenase"/>
</dbReference>
<gene>
    <name evidence="15" type="ORF">H0A36_23180</name>
</gene>
<accession>A0A853IHM2</accession>
<evidence type="ECO:0000256" key="5">
    <source>
        <dbReference type="ARBA" id="ARBA00022617"/>
    </source>
</evidence>
<keyword evidence="16" id="KW-1185">Reference proteome</keyword>
<comment type="subcellular location">
    <subcellularLocation>
        <location evidence="2">Cell membrane</location>
        <topology evidence="2">Multi-pass membrane protein</topology>
    </subcellularLocation>
</comment>
<dbReference type="Proteomes" id="UP000569732">
    <property type="component" value="Unassembled WGS sequence"/>
</dbReference>
<evidence type="ECO:0000256" key="2">
    <source>
        <dbReference type="ARBA" id="ARBA00004651"/>
    </source>
</evidence>
<organism evidence="15 16">
    <name type="scientific">Spartinivicinus marinus</name>
    <dbReference type="NCBI Taxonomy" id="2994442"/>
    <lineage>
        <taxon>Bacteria</taxon>
        <taxon>Pseudomonadati</taxon>
        <taxon>Pseudomonadota</taxon>
        <taxon>Gammaproteobacteria</taxon>
        <taxon>Oceanospirillales</taxon>
        <taxon>Zooshikellaceae</taxon>
        <taxon>Spartinivicinus</taxon>
    </lineage>
</organism>
<dbReference type="PANTHER" id="PTHR30529">
    <property type="entry name" value="CYTOCHROME B561"/>
    <property type="match status" value="1"/>
</dbReference>
<dbReference type="SUPFAM" id="SSF81342">
    <property type="entry name" value="Transmembrane di-heme cytochromes"/>
    <property type="match status" value="1"/>
</dbReference>
<dbReference type="PANTHER" id="PTHR30529:SF1">
    <property type="entry name" value="CYTOCHROME B561 HOMOLOG 2"/>
    <property type="match status" value="1"/>
</dbReference>
<evidence type="ECO:0000256" key="11">
    <source>
        <dbReference type="ARBA" id="ARBA00023136"/>
    </source>
</evidence>
<evidence type="ECO:0000256" key="9">
    <source>
        <dbReference type="ARBA" id="ARBA00022989"/>
    </source>
</evidence>
<evidence type="ECO:0000256" key="3">
    <source>
        <dbReference type="ARBA" id="ARBA00022448"/>
    </source>
</evidence>
<keyword evidence="10" id="KW-0408">Iron</keyword>
<dbReference type="RefSeq" id="WP_180570928.1">
    <property type="nucleotide sequence ID" value="NZ_JACCKB010000054.1"/>
</dbReference>
<keyword evidence="3" id="KW-0813">Transport</keyword>
<proteinExistence type="inferred from homology"/>
<dbReference type="GO" id="GO:0046872">
    <property type="term" value="F:metal ion binding"/>
    <property type="evidence" value="ECO:0007669"/>
    <property type="project" value="UniProtKB-KW"/>
</dbReference>
<keyword evidence="4" id="KW-1003">Cell membrane</keyword>
<evidence type="ECO:0000256" key="13">
    <source>
        <dbReference type="SAM" id="Phobius"/>
    </source>
</evidence>
<comment type="similarity">
    <text evidence="12">Belongs to the cytochrome b561 family.</text>
</comment>
<comment type="caution">
    <text evidence="15">The sequence shown here is derived from an EMBL/GenBank/DDBJ whole genome shotgun (WGS) entry which is preliminary data.</text>
</comment>
<evidence type="ECO:0000256" key="4">
    <source>
        <dbReference type="ARBA" id="ARBA00022475"/>
    </source>
</evidence>
<evidence type="ECO:0000313" key="15">
    <source>
        <dbReference type="EMBL" id="NYZ68927.1"/>
    </source>
</evidence>
<keyword evidence="8" id="KW-0249">Electron transport</keyword>
<dbReference type="AlphaFoldDB" id="A0A853IHM2"/>
<dbReference type="InterPro" id="IPR052168">
    <property type="entry name" value="Cytochrome_b561_oxidase"/>
</dbReference>
<keyword evidence="9 13" id="KW-1133">Transmembrane helix</keyword>
<evidence type="ECO:0000256" key="6">
    <source>
        <dbReference type="ARBA" id="ARBA00022692"/>
    </source>
</evidence>
<feature type="transmembrane region" description="Helical" evidence="13">
    <location>
        <begin position="92"/>
        <end position="111"/>
    </location>
</feature>
<dbReference type="GO" id="GO:0009055">
    <property type="term" value="F:electron transfer activity"/>
    <property type="evidence" value="ECO:0007669"/>
    <property type="project" value="InterPro"/>
</dbReference>
<comment type="cofactor">
    <cofactor evidence="1">
        <name>heme b</name>
        <dbReference type="ChEBI" id="CHEBI:60344"/>
    </cofactor>
</comment>
<evidence type="ECO:0000256" key="7">
    <source>
        <dbReference type="ARBA" id="ARBA00022723"/>
    </source>
</evidence>
<evidence type="ECO:0000256" key="1">
    <source>
        <dbReference type="ARBA" id="ARBA00001970"/>
    </source>
</evidence>
<evidence type="ECO:0000256" key="12">
    <source>
        <dbReference type="ARBA" id="ARBA00037975"/>
    </source>
</evidence>
<keyword evidence="7" id="KW-0479">Metal-binding</keyword>